<dbReference type="Pfam" id="PF18025">
    <property type="entry name" value="FucT_N"/>
    <property type="match status" value="1"/>
</dbReference>
<reference evidence="6" key="1">
    <citation type="submission" date="2020-10" db="EMBL/GenBank/DDBJ databases">
        <authorList>
            <person name="Gilroy R."/>
        </authorList>
    </citation>
    <scope>NUCLEOTIDE SEQUENCE</scope>
    <source>
        <strain evidence="6">G3-3990</strain>
    </source>
</reference>
<comment type="similarity">
    <text evidence="1">Belongs to the glycosyltransferase 10 family.</text>
</comment>
<dbReference type="GO" id="GO:0008417">
    <property type="term" value="F:fucosyltransferase activity"/>
    <property type="evidence" value="ECO:0007669"/>
    <property type="project" value="InterPro"/>
</dbReference>
<sequence length="351" mass="41643">MNKEKKHININFIDFYDSFVPEQSFIYKLLEKHYHIHITDNPDYLFCSVASDDHLTKKDCIKILWTGENQTPDFNLYDYAMGFDYLNYGDRYLRLPFYYLYKQDFELMSCKHQFTETDLKSKKGFCSFVVSNNHASAHRKEFFDLLYAYKPIASGGRYMNNIGKAVDNKLDFTRQYKFAIAFENSSSPGYTTEKLIQAFAAQAIPIYWGDPTITEHFNPKSFINCNDYDSFDEVVAEVRRLDNDDNAYLEVMQTPALNEGEMNVDEMFAKIENFLIAIIEQPLSKAQRYDRTYWGRKYNQKLLRRKLCEEKSIKGVMEKLYRKVFRSVMNGSNKNVFLWNLHKWLMHKMGR</sequence>
<dbReference type="InterPro" id="IPR038577">
    <property type="entry name" value="GT10-like_C_sf"/>
</dbReference>
<keyword evidence="3" id="KW-0808">Transferase</keyword>
<reference evidence="6" key="2">
    <citation type="journal article" date="2021" name="PeerJ">
        <title>Extensive microbial diversity within the chicken gut microbiome revealed by metagenomics and culture.</title>
        <authorList>
            <person name="Gilroy R."/>
            <person name="Ravi A."/>
            <person name="Getino M."/>
            <person name="Pursley I."/>
            <person name="Horton D.L."/>
            <person name="Alikhan N.F."/>
            <person name="Baker D."/>
            <person name="Gharbi K."/>
            <person name="Hall N."/>
            <person name="Watson M."/>
            <person name="Adriaenssens E.M."/>
            <person name="Foster-Nyarko E."/>
            <person name="Jarju S."/>
            <person name="Secka A."/>
            <person name="Antonio M."/>
            <person name="Oren A."/>
            <person name="Chaudhuri R.R."/>
            <person name="La Ragione R."/>
            <person name="Hildebrand F."/>
            <person name="Pallen M.J."/>
        </authorList>
    </citation>
    <scope>NUCLEOTIDE SEQUENCE</scope>
    <source>
        <strain evidence="6">G3-3990</strain>
    </source>
</reference>
<evidence type="ECO:0000259" key="5">
    <source>
        <dbReference type="Pfam" id="PF18025"/>
    </source>
</evidence>
<organism evidence="6 7">
    <name type="scientific">Candidatus Gallipaludibacter merdavium</name>
    <dbReference type="NCBI Taxonomy" id="2840839"/>
    <lineage>
        <taxon>Bacteria</taxon>
        <taxon>Pseudomonadati</taxon>
        <taxon>Bacteroidota</taxon>
        <taxon>Bacteroidia</taxon>
        <taxon>Bacteroidales</taxon>
        <taxon>Candidatus Gallipaludibacter</taxon>
    </lineage>
</organism>
<dbReference type="InterPro" id="IPR055270">
    <property type="entry name" value="Glyco_tran_10_C"/>
</dbReference>
<dbReference type="SUPFAM" id="SSF53756">
    <property type="entry name" value="UDP-Glycosyltransferase/glycogen phosphorylase"/>
    <property type="match status" value="1"/>
</dbReference>
<evidence type="ECO:0000313" key="6">
    <source>
        <dbReference type="EMBL" id="MBO8460438.1"/>
    </source>
</evidence>
<gene>
    <name evidence="6" type="ORF">IAA73_08920</name>
</gene>
<dbReference type="PANTHER" id="PTHR11929">
    <property type="entry name" value="ALPHA- 1,3 -FUCOSYLTRANSFERASE"/>
    <property type="match status" value="1"/>
</dbReference>
<evidence type="ECO:0008006" key="8">
    <source>
        <dbReference type="Google" id="ProtNLM"/>
    </source>
</evidence>
<evidence type="ECO:0000313" key="7">
    <source>
        <dbReference type="Proteomes" id="UP000823641"/>
    </source>
</evidence>
<evidence type="ECO:0000256" key="3">
    <source>
        <dbReference type="ARBA" id="ARBA00022679"/>
    </source>
</evidence>
<comment type="caution">
    <text evidence="6">The sequence shown here is derived from an EMBL/GenBank/DDBJ whole genome shotgun (WGS) entry which is preliminary data.</text>
</comment>
<keyword evidence="2" id="KW-0328">Glycosyltransferase</keyword>
<name>A0A9D9HV55_9BACT</name>
<dbReference type="InterPro" id="IPR041058">
    <property type="entry name" value="FucT_N"/>
</dbReference>
<proteinExistence type="inferred from homology"/>
<dbReference type="AlphaFoldDB" id="A0A9D9HV55"/>
<evidence type="ECO:0000256" key="2">
    <source>
        <dbReference type="ARBA" id="ARBA00022676"/>
    </source>
</evidence>
<protein>
    <recommendedName>
        <fullName evidence="8">Alpha-(1,3)-fucosyltransferase FucT N-terminal domain-containing protein</fullName>
    </recommendedName>
</protein>
<dbReference type="Pfam" id="PF00852">
    <property type="entry name" value="Glyco_transf_10"/>
    <property type="match status" value="1"/>
</dbReference>
<dbReference type="PANTHER" id="PTHR11929:SF194">
    <property type="entry name" value="ALPHA-(1,3)-FUCOSYLTRANSFERASE 10"/>
    <property type="match status" value="1"/>
</dbReference>
<dbReference type="Proteomes" id="UP000823641">
    <property type="component" value="Unassembled WGS sequence"/>
</dbReference>
<dbReference type="EMBL" id="JADIMG010000084">
    <property type="protein sequence ID" value="MBO8460438.1"/>
    <property type="molecule type" value="Genomic_DNA"/>
</dbReference>
<dbReference type="InterPro" id="IPR001503">
    <property type="entry name" value="Glyco_trans_10"/>
</dbReference>
<feature type="domain" description="Fucosyltransferase C-terminal" evidence="4">
    <location>
        <begin position="120"/>
        <end position="250"/>
    </location>
</feature>
<evidence type="ECO:0000259" key="4">
    <source>
        <dbReference type="Pfam" id="PF00852"/>
    </source>
</evidence>
<dbReference type="Gene3D" id="3.40.50.11660">
    <property type="entry name" value="Glycosyl transferase family 10, C-terminal domain"/>
    <property type="match status" value="1"/>
</dbReference>
<dbReference type="GO" id="GO:0016020">
    <property type="term" value="C:membrane"/>
    <property type="evidence" value="ECO:0007669"/>
    <property type="project" value="InterPro"/>
</dbReference>
<feature type="domain" description="Alpha-(1,3)-fucosyltransferase FucT N-terminal" evidence="5">
    <location>
        <begin position="10"/>
        <end position="101"/>
    </location>
</feature>
<accession>A0A9D9HV55</accession>
<evidence type="ECO:0000256" key="1">
    <source>
        <dbReference type="ARBA" id="ARBA00008919"/>
    </source>
</evidence>